<dbReference type="InterPro" id="IPR003738">
    <property type="entry name" value="SRAP"/>
</dbReference>
<keyword evidence="6" id="KW-0238">DNA-binding</keyword>
<dbReference type="AlphaFoldDB" id="U2FGY4"/>
<keyword evidence="2 8" id="KW-0645">Protease</keyword>
<evidence type="ECO:0000256" key="7">
    <source>
        <dbReference type="ARBA" id="ARBA00023239"/>
    </source>
</evidence>
<protein>
    <recommendedName>
        <fullName evidence="8">Abasic site processing protein</fullName>
        <ecNumber evidence="8">3.4.-.-</ecNumber>
    </recommendedName>
</protein>
<dbReference type="PANTHER" id="PTHR13604:SF0">
    <property type="entry name" value="ABASIC SITE PROCESSING PROTEIN HMCES"/>
    <property type="match status" value="1"/>
</dbReference>
<dbReference type="FunCoup" id="U2FGY4">
    <property type="interactions" value="289"/>
</dbReference>
<dbReference type="PANTHER" id="PTHR13604">
    <property type="entry name" value="DC12-RELATED"/>
    <property type="match status" value="1"/>
</dbReference>
<proteinExistence type="inferred from homology"/>
<comment type="caution">
    <text evidence="9">The sequence shown here is derived from an EMBL/GenBank/DDBJ whole genome shotgun (WGS) entry which is preliminary data.</text>
</comment>
<evidence type="ECO:0000256" key="8">
    <source>
        <dbReference type="RuleBase" id="RU364100"/>
    </source>
</evidence>
<dbReference type="GO" id="GO:0016829">
    <property type="term" value="F:lyase activity"/>
    <property type="evidence" value="ECO:0007669"/>
    <property type="project" value="UniProtKB-KW"/>
</dbReference>
<dbReference type="eggNOG" id="COG2135">
    <property type="taxonomic scope" value="Bacteria"/>
</dbReference>
<evidence type="ECO:0000256" key="5">
    <source>
        <dbReference type="ARBA" id="ARBA00023124"/>
    </source>
</evidence>
<dbReference type="InParanoid" id="U2FGY4"/>
<keyword evidence="10" id="KW-1185">Reference proteome</keyword>
<accession>U2FGY4</accession>
<evidence type="ECO:0000256" key="2">
    <source>
        <dbReference type="ARBA" id="ARBA00022670"/>
    </source>
</evidence>
<dbReference type="OrthoDB" id="9782620at2"/>
<evidence type="ECO:0000256" key="3">
    <source>
        <dbReference type="ARBA" id="ARBA00022763"/>
    </source>
</evidence>
<dbReference type="Pfam" id="PF02586">
    <property type="entry name" value="SRAP"/>
    <property type="match status" value="1"/>
</dbReference>
<dbReference type="EC" id="3.4.-.-" evidence="8"/>
<keyword evidence="5" id="KW-0190">Covalent protein-DNA linkage</keyword>
<organism evidence="9 10">
    <name type="scientific">Haloplasma contractile SSD-17B</name>
    <dbReference type="NCBI Taxonomy" id="1033810"/>
    <lineage>
        <taxon>Bacteria</taxon>
        <taxon>Bacillati</taxon>
        <taxon>Mycoplasmatota</taxon>
        <taxon>Mollicutes</taxon>
        <taxon>Haloplasmatales</taxon>
        <taxon>Haloplasmataceae</taxon>
        <taxon>Haloplasma</taxon>
    </lineage>
</organism>
<dbReference type="Gene3D" id="3.90.1680.10">
    <property type="entry name" value="SOS response associated peptidase-like"/>
    <property type="match status" value="1"/>
</dbReference>
<evidence type="ECO:0000256" key="4">
    <source>
        <dbReference type="ARBA" id="ARBA00022801"/>
    </source>
</evidence>
<dbReference type="InterPro" id="IPR036590">
    <property type="entry name" value="SRAP-like"/>
</dbReference>
<dbReference type="SUPFAM" id="SSF143081">
    <property type="entry name" value="BB1717-like"/>
    <property type="match status" value="1"/>
</dbReference>
<dbReference type="GO" id="GO:0006508">
    <property type="term" value="P:proteolysis"/>
    <property type="evidence" value="ECO:0007669"/>
    <property type="project" value="UniProtKB-KW"/>
</dbReference>
<evidence type="ECO:0000256" key="6">
    <source>
        <dbReference type="ARBA" id="ARBA00023125"/>
    </source>
</evidence>
<sequence length="228" mass="26778">MCGRYTLDISEDKLTTYLKTYYEIEQEIDHRFNLPRYNIAPGQRIITILKDGDKFRSGPLKWGFVPFWAKDEKIGYKMINAKSETLASKPSFKHAFKNKRCIILADSFYEWKKDKNGKTPMRISLKNRKLFSFAGLWSSYQKEDGTNLYTCTIITTEPNEFMESIHNRMPVILTKEQEKIWLDPYINDEEKLNTVLRPYNSNEMTAYPVSTIVNNARNETVECIKPIN</sequence>
<gene>
    <name evidence="9" type="ORF">HLPCO_001642</name>
</gene>
<keyword evidence="3" id="KW-0227">DNA damage</keyword>
<dbReference type="GO" id="GO:0106300">
    <property type="term" value="P:protein-DNA covalent cross-linking repair"/>
    <property type="evidence" value="ECO:0007669"/>
    <property type="project" value="InterPro"/>
</dbReference>
<name>U2FGY4_9MOLU</name>
<keyword evidence="7" id="KW-0456">Lyase</keyword>
<dbReference type="GO" id="GO:0003697">
    <property type="term" value="F:single-stranded DNA binding"/>
    <property type="evidence" value="ECO:0007669"/>
    <property type="project" value="InterPro"/>
</dbReference>
<comment type="similarity">
    <text evidence="1 8">Belongs to the SOS response-associated peptidase family.</text>
</comment>
<evidence type="ECO:0000256" key="1">
    <source>
        <dbReference type="ARBA" id="ARBA00008136"/>
    </source>
</evidence>
<dbReference type="Proteomes" id="UP000005707">
    <property type="component" value="Unassembled WGS sequence"/>
</dbReference>
<dbReference type="RefSeq" id="WP_008825115.1">
    <property type="nucleotide sequence ID" value="NZ_AFNU02000005.1"/>
</dbReference>
<dbReference type="GO" id="GO:0008233">
    <property type="term" value="F:peptidase activity"/>
    <property type="evidence" value="ECO:0007669"/>
    <property type="project" value="UniProtKB-KW"/>
</dbReference>
<reference evidence="9 10" key="2">
    <citation type="journal article" date="2013" name="PLoS ONE">
        <title>INDIGO - INtegrated Data Warehouse of MIcrobial GenOmes with Examples from the Red Sea Extremophiles.</title>
        <authorList>
            <person name="Alam I."/>
            <person name="Antunes A."/>
            <person name="Kamau A.A."/>
            <person name="Ba Alawi W."/>
            <person name="Kalkatawi M."/>
            <person name="Stingl U."/>
            <person name="Bajic V.B."/>
        </authorList>
    </citation>
    <scope>NUCLEOTIDE SEQUENCE [LARGE SCALE GENOMIC DNA]</scope>
    <source>
        <strain evidence="9 10">SSD-17B</strain>
    </source>
</reference>
<dbReference type="EMBL" id="AFNU02000005">
    <property type="protein sequence ID" value="ERJ12115.1"/>
    <property type="molecule type" value="Genomic_DNA"/>
</dbReference>
<evidence type="ECO:0000313" key="10">
    <source>
        <dbReference type="Proteomes" id="UP000005707"/>
    </source>
</evidence>
<reference evidence="9 10" key="1">
    <citation type="journal article" date="2011" name="J. Bacteriol.">
        <title>Genome sequence of Haloplasma contractile, an unusual contractile bacterium from a deep-sea anoxic brine lake.</title>
        <authorList>
            <person name="Antunes A."/>
            <person name="Alam I."/>
            <person name="El Dorry H."/>
            <person name="Siam R."/>
            <person name="Robertson A."/>
            <person name="Bajic V.B."/>
            <person name="Stingl U."/>
        </authorList>
    </citation>
    <scope>NUCLEOTIDE SEQUENCE [LARGE SCALE GENOMIC DNA]</scope>
    <source>
        <strain evidence="9 10">SSD-17B</strain>
    </source>
</reference>
<evidence type="ECO:0000313" key="9">
    <source>
        <dbReference type="EMBL" id="ERJ12115.1"/>
    </source>
</evidence>
<keyword evidence="4 8" id="KW-0378">Hydrolase</keyword>
<dbReference type="STRING" id="1033810.HLPCO_001642"/>